<evidence type="ECO:0000313" key="1">
    <source>
        <dbReference type="EMBL" id="JAH11032.1"/>
    </source>
</evidence>
<protein>
    <submittedName>
        <fullName evidence="1">Uncharacterized protein</fullName>
    </submittedName>
</protein>
<proteinExistence type="predicted"/>
<sequence>MIPLYKQLGLLVSPQFKSFEHY</sequence>
<accession>A0A0E9Q3C7</accession>
<reference evidence="1" key="1">
    <citation type="submission" date="2014-11" db="EMBL/GenBank/DDBJ databases">
        <authorList>
            <person name="Amaro Gonzalez C."/>
        </authorList>
    </citation>
    <scope>NUCLEOTIDE SEQUENCE</scope>
</reference>
<organism evidence="1">
    <name type="scientific">Anguilla anguilla</name>
    <name type="common">European freshwater eel</name>
    <name type="synonym">Muraena anguilla</name>
    <dbReference type="NCBI Taxonomy" id="7936"/>
    <lineage>
        <taxon>Eukaryota</taxon>
        <taxon>Metazoa</taxon>
        <taxon>Chordata</taxon>
        <taxon>Craniata</taxon>
        <taxon>Vertebrata</taxon>
        <taxon>Euteleostomi</taxon>
        <taxon>Actinopterygii</taxon>
        <taxon>Neopterygii</taxon>
        <taxon>Teleostei</taxon>
        <taxon>Anguilliformes</taxon>
        <taxon>Anguillidae</taxon>
        <taxon>Anguilla</taxon>
    </lineage>
</organism>
<reference evidence="1" key="2">
    <citation type="journal article" date="2015" name="Fish Shellfish Immunol.">
        <title>Early steps in the European eel (Anguilla anguilla)-Vibrio vulnificus interaction in the gills: Role of the RtxA13 toxin.</title>
        <authorList>
            <person name="Callol A."/>
            <person name="Pajuelo D."/>
            <person name="Ebbesson L."/>
            <person name="Teles M."/>
            <person name="MacKenzie S."/>
            <person name="Amaro C."/>
        </authorList>
    </citation>
    <scope>NUCLEOTIDE SEQUENCE</scope>
</reference>
<name>A0A0E9Q3C7_ANGAN</name>
<dbReference type="AlphaFoldDB" id="A0A0E9Q3C7"/>
<dbReference type="EMBL" id="GBXM01097545">
    <property type="protein sequence ID" value="JAH11032.1"/>
    <property type="molecule type" value="Transcribed_RNA"/>
</dbReference>